<name>A0ABQ9W0K7_SAGOE</name>
<feature type="compositionally biased region" description="Basic and acidic residues" evidence="1">
    <location>
        <begin position="1"/>
        <end position="18"/>
    </location>
</feature>
<feature type="region of interest" description="Disordered" evidence="1">
    <location>
        <begin position="106"/>
        <end position="138"/>
    </location>
</feature>
<organism evidence="2 3">
    <name type="scientific">Saguinus oedipus</name>
    <name type="common">Cotton-top tamarin</name>
    <name type="synonym">Oedipomidas oedipus</name>
    <dbReference type="NCBI Taxonomy" id="9490"/>
    <lineage>
        <taxon>Eukaryota</taxon>
        <taxon>Metazoa</taxon>
        <taxon>Chordata</taxon>
        <taxon>Craniata</taxon>
        <taxon>Vertebrata</taxon>
        <taxon>Euteleostomi</taxon>
        <taxon>Mammalia</taxon>
        <taxon>Eutheria</taxon>
        <taxon>Euarchontoglires</taxon>
        <taxon>Primates</taxon>
        <taxon>Haplorrhini</taxon>
        <taxon>Platyrrhini</taxon>
        <taxon>Cebidae</taxon>
        <taxon>Callitrichinae</taxon>
        <taxon>Saguinus</taxon>
    </lineage>
</organism>
<keyword evidence="3" id="KW-1185">Reference proteome</keyword>
<evidence type="ECO:0000256" key="1">
    <source>
        <dbReference type="SAM" id="MobiDB-lite"/>
    </source>
</evidence>
<proteinExistence type="predicted"/>
<dbReference type="EMBL" id="JASSZA010000003">
    <property type="protein sequence ID" value="KAK2115171.1"/>
    <property type="molecule type" value="Genomic_DNA"/>
</dbReference>
<reference evidence="2 3" key="1">
    <citation type="submission" date="2023-05" db="EMBL/GenBank/DDBJ databases">
        <title>B98-5 Cell Line De Novo Hybrid Assembly: An Optical Mapping Approach.</title>
        <authorList>
            <person name="Kananen K."/>
            <person name="Auerbach J.A."/>
            <person name="Kautto E."/>
            <person name="Blachly J.S."/>
        </authorList>
    </citation>
    <scope>NUCLEOTIDE SEQUENCE [LARGE SCALE GENOMIC DNA]</scope>
    <source>
        <strain evidence="2">B95-8</strain>
        <tissue evidence="2">Cell line</tissue>
    </source>
</reference>
<protein>
    <submittedName>
        <fullName evidence="2">Uncharacterized protein</fullName>
    </submittedName>
</protein>
<feature type="compositionally biased region" description="Basic and acidic residues" evidence="1">
    <location>
        <begin position="118"/>
        <end position="127"/>
    </location>
</feature>
<dbReference type="Proteomes" id="UP001266305">
    <property type="component" value="Unassembled WGS sequence"/>
</dbReference>
<feature type="region of interest" description="Disordered" evidence="1">
    <location>
        <begin position="1"/>
        <end position="53"/>
    </location>
</feature>
<accession>A0ABQ9W0K7</accession>
<evidence type="ECO:0000313" key="2">
    <source>
        <dbReference type="EMBL" id="KAK2115171.1"/>
    </source>
</evidence>
<gene>
    <name evidence="2" type="ORF">P7K49_005797</name>
</gene>
<evidence type="ECO:0000313" key="3">
    <source>
        <dbReference type="Proteomes" id="UP001266305"/>
    </source>
</evidence>
<sequence length="205" mass="21550">MRDQPGARPEGHKAKSDPPGRPAPSTVQLNGLSGQRYGGVGGHPPGEDWAHRGLASQSLCPPRTWGHTATRTAVSSGMKVVTPMCGTNEMRAGAAVRVEARSDHGAGHCVDTAASRPPENKPVEAETARAPGLPRPPLPRIALRGRCGVHPGIPGGPGSPRLLLGLPQHVDLSQDRGQRARVIWFLHCSNGGTVHWQPPVLRPGS</sequence>
<comment type="caution">
    <text evidence="2">The sequence shown here is derived from an EMBL/GenBank/DDBJ whole genome shotgun (WGS) entry which is preliminary data.</text>
</comment>